<reference evidence="7 8" key="1">
    <citation type="submission" date="2019-03" db="EMBL/GenBank/DDBJ databases">
        <title>Ramlibacter sp. 18x22-1, whole genome shotgun sequence.</title>
        <authorList>
            <person name="Zhang X."/>
            <person name="Feng G."/>
            <person name="Zhu H."/>
        </authorList>
    </citation>
    <scope>NUCLEOTIDE SEQUENCE [LARGE SCALE GENOMIC DNA]</scope>
    <source>
        <strain evidence="7 8">18x22-1</strain>
    </source>
</reference>
<dbReference type="EMBL" id="SMLK01000001">
    <property type="protein sequence ID" value="TFZ07605.1"/>
    <property type="molecule type" value="Genomic_DNA"/>
</dbReference>
<evidence type="ECO:0000256" key="3">
    <source>
        <dbReference type="ARBA" id="ARBA00022764"/>
    </source>
</evidence>
<organism evidence="7 8">
    <name type="scientific">Ramlibacter humi</name>
    <dbReference type="NCBI Taxonomy" id="2530451"/>
    <lineage>
        <taxon>Bacteria</taxon>
        <taxon>Pseudomonadati</taxon>
        <taxon>Pseudomonadota</taxon>
        <taxon>Betaproteobacteria</taxon>
        <taxon>Burkholderiales</taxon>
        <taxon>Comamonadaceae</taxon>
        <taxon>Ramlibacter</taxon>
    </lineage>
</organism>
<evidence type="ECO:0000313" key="7">
    <source>
        <dbReference type="EMBL" id="TFZ07605.1"/>
    </source>
</evidence>
<dbReference type="RefSeq" id="WP_135247542.1">
    <property type="nucleotide sequence ID" value="NZ_SMLK01000001.1"/>
</dbReference>
<keyword evidence="8" id="KW-1185">Reference proteome</keyword>
<evidence type="ECO:0000256" key="5">
    <source>
        <dbReference type="SAM" id="SignalP"/>
    </source>
</evidence>
<dbReference type="InterPro" id="IPR052721">
    <property type="entry name" value="ET_Amicyanin"/>
</dbReference>
<accession>A0A4Z0CBT4</accession>
<feature type="chain" id="PRO_5021501450" description="Blue (type 1) copper domain-containing protein" evidence="5">
    <location>
        <begin position="21"/>
        <end position="101"/>
    </location>
</feature>
<dbReference type="OrthoDB" id="9774579at2"/>
<dbReference type="AlphaFoldDB" id="A0A4Z0CBT4"/>
<evidence type="ECO:0000256" key="4">
    <source>
        <dbReference type="ARBA" id="ARBA00023008"/>
    </source>
</evidence>
<evidence type="ECO:0000313" key="8">
    <source>
        <dbReference type="Proteomes" id="UP000297839"/>
    </source>
</evidence>
<dbReference type="InterPro" id="IPR000923">
    <property type="entry name" value="BlueCu_1"/>
</dbReference>
<dbReference type="GO" id="GO:0042597">
    <property type="term" value="C:periplasmic space"/>
    <property type="evidence" value="ECO:0007669"/>
    <property type="project" value="UniProtKB-SubCell"/>
</dbReference>
<evidence type="ECO:0000256" key="2">
    <source>
        <dbReference type="ARBA" id="ARBA00022723"/>
    </source>
</evidence>
<feature type="domain" description="Blue (type 1) copper" evidence="6">
    <location>
        <begin position="23"/>
        <end position="101"/>
    </location>
</feature>
<gene>
    <name evidence="7" type="ORF">EZ216_00095</name>
</gene>
<comment type="caution">
    <text evidence="7">The sequence shown here is derived from an EMBL/GenBank/DDBJ whole genome shotgun (WGS) entry which is preliminary data.</text>
</comment>
<dbReference type="InterPro" id="IPR035668">
    <property type="entry name" value="Amicyanin"/>
</dbReference>
<dbReference type="Proteomes" id="UP000297839">
    <property type="component" value="Unassembled WGS sequence"/>
</dbReference>
<keyword evidence="4" id="KW-0186">Copper</keyword>
<keyword evidence="2" id="KW-0479">Metal-binding</keyword>
<dbReference type="PANTHER" id="PTHR36507:SF1">
    <property type="entry name" value="BLL1555 PROTEIN"/>
    <property type="match status" value="1"/>
</dbReference>
<keyword evidence="3" id="KW-0574">Periplasm</keyword>
<dbReference type="GO" id="GO:0009055">
    <property type="term" value="F:electron transfer activity"/>
    <property type="evidence" value="ECO:0007669"/>
    <property type="project" value="InterPro"/>
</dbReference>
<name>A0A4Z0CBT4_9BURK</name>
<keyword evidence="5" id="KW-0732">Signal</keyword>
<dbReference type="Pfam" id="PF00127">
    <property type="entry name" value="Copper-bind"/>
    <property type="match status" value="1"/>
</dbReference>
<dbReference type="Gene3D" id="2.60.40.420">
    <property type="entry name" value="Cupredoxins - blue copper proteins"/>
    <property type="match status" value="1"/>
</dbReference>
<dbReference type="GO" id="GO:0005507">
    <property type="term" value="F:copper ion binding"/>
    <property type="evidence" value="ECO:0007669"/>
    <property type="project" value="InterPro"/>
</dbReference>
<dbReference type="InterPro" id="IPR008972">
    <property type="entry name" value="Cupredoxin"/>
</dbReference>
<proteinExistence type="predicted"/>
<evidence type="ECO:0000259" key="6">
    <source>
        <dbReference type="Pfam" id="PF00127"/>
    </source>
</evidence>
<protein>
    <recommendedName>
        <fullName evidence="6">Blue (type 1) copper domain-containing protein</fullName>
    </recommendedName>
</protein>
<evidence type="ECO:0000256" key="1">
    <source>
        <dbReference type="ARBA" id="ARBA00004418"/>
    </source>
</evidence>
<sequence length="101" mass="10550">MSPLRAAAAVAAALPLLAAAATHTVTIENMKFQPEALQVKKGDQVIWLNKDLVPHTATAAGKFDSGAIASGKSWRWTAKSAGTVAYVCTYHPGMKGSVTVK</sequence>
<comment type="subcellular location">
    <subcellularLocation>
        <location evidence="1">Periplasm</location>
    </subcellularLocation>
</comment>
<feature type="signal peptide" evidence="5">
    <location>
        <begin position="1"/>
        <end position="20"/>
    </location>
</feature>
<dbReference type="PANTHER" id="PTHR36507">
    <property type="entry name" value="BLL1555 PROTEIN"/>
    <property type="match status" value="1"/>
</dbReference>
<dbReference type="SUPFAM" id="SSF49503">
    <property type="entry name" value="Cupredoxins"/>
    <property type="match status" value="1"/>
</dbReference>
<dbReference type="CDD" id="cd13921">
    <property type="entry name" value="Amicyanin"/>
    <property type="match status" value="1"/>
</dbReference>